<sequence length="132" mass="14724">MGARCQGALSRLPVAPRRCGPSTAARGSSKPLCRGEGHRPTCRLTTVRTQPGLRAGRQLGDTGCDLRGSWENKKIKFWFGKKYGILQLHVRAWGPDNTWCNRSRPCSKANNIFAKAIWGLFAKNIGLYVPRW</sequence>
<dbReference type="Proteomes" id="UP000002357">
    <property type="component" value="Plasmid pSCL4"/>
</dbReference>
<geneLocation type="plasmid" evidence="2 3">
    <name>pSCL4</name>
</geneLocation>
<gene>
    <name evidence="2" type="ORF">SCLAV_p0179</name>
</gene>
<protein>
    <submittedName>
        <fullName evidence="2">Uncharacterized protein</fullName>
    </submittedName>
</protein>
<proteinExistence type="predicted"/>
<accession>B5GUF7</accession>
<evidence type="ECO:0000313" key="2">
    <source>
        <dbReference type="EMBL" id="EFG03670.2"/>
    </source>
</evidence>
<dbReference type="AlphaFoldDB" id="B5GUF7"/>
<evidence type="ECO:0000256" key="1">
    <source>
        <dbReference type="SAM" id="MobiDB-lite"/>
    </source>
</evidence>
<dbReference type="EMBL" id="CM000914">
    <property type="protein sequence ID" value="EFG03670.2"/>
    <property type="molecule type" value="Genomic_DNA"/>
</dbReference>
<evidence type="ECO:0000313" key="3">
    <source>
        <dbReference type="Proteomes" id="UP000002357"/>
    </source>
</evidence>
<keyword evidence="2" id="KW-0614">Plasmid</keyword>
<reference evidence="2 3" key="1">
    <citation type="journal article" date="2010" name="Genome Biol. Evol.">
        <title>The sequence of a 1.8-mb bacterial linear plasmid reveals a rich evolutionary reservoir of secondary metabolic pathways.</title>
        <authorList>
            <person name="Medema M.H."/>
            <person name="Trefzer A."/>
            <person name="Kovalchuk A."/>
            <person name="van den Berg M."/>
            <person name="Mueller U."/>
            <person name="Heijne W."/>
            <person name="Wu L."/>
            <person name="Alam M.T."/>
            <person name="Ronning C.M."/>
            <person name="Nierman W.C."/>
            <person name="Bovenberg R.A.L."/>
            <person name="Breitling R."/>
            <person name="Takano E."/>
        </authorList>
    </citation>
    <scope>NUCLEOTIDE SEQUENCE [LARGE SCALE GENOMIC DNA]</scope>
    <source>
        <strain evidence="3">ATCC 27064 / DSM 738 / JCM 4710 / NBRC 13307 / NCIMB 12785 / NRRL 3585 / VKM Ac-602</strain>
        <plasmid evidence="2">pSCL4</plasmid>
    </source>
</reference>
<organism evidence="2 3">
    <name type="scientific">Streptomyces clavuligerus</name>
    <dbReference type="NCBI Taxonomy" id="1901"/>
    <lineage>
        <taxon>Bacteria</taxon>
        <taxon>Bacillati</taxon>
        <taxon>Actinomycetota</taxon>
        <taxon>Actinomycetes</taxon>
        <taxon>Kitasatosporales</taxon>
        <taxon>Streptomycetaceae</taxon>
        <taxon>Streptomyces</taxon>
    </lineage>
</organism>
<feature type="region of interest" description="Disordered" evidence="1">
    <location>
        <begin position="18"/>
        <end position="37"/>
    </location>
</feature>
<keyword evidence="3" id="KW-1185">Reference proteome</keyword>
<name>B5GUF7_STRCL</name>